<feature type="compositionally biased region" description="Basic and acidic residues" evidence="3">
    <location>
        <begin position="564"/>
        <end position="575"/>
    </location>
</feature>
<evidence type="ECO:0000256" key="3">
    <source>
        <dbReference type="SAM" id="MobiDB-lite"/>
    </source>
</evidence>
<keyword evidence="4" id="KW-1133">Transmembrane helix</keyword>
<reference evidence="6" key="1">
    <citation type="submission" date="2023-01" db="EMBL/GenBank/DDBJ databases">
        <title>Metagenome sequencing of chrysophaentin producing Chrysophaeum taylorii.</title>
        <authorList>
            <person name="Davison J."/>
            <person name="Bewley C."/>
        </authorList>
    </citation>
    <scope>NUCLEOTIDE SEQUENCE</scope>
    <source>
        <strain evidence="6">NIES-1699</strain>
    </source>
</reference>
<keyword evidence="2 4" id="KW-0472">Membrane</keyword>
<evidence type="ECO:0000313" key="7">
    <source>
        <dbReference type="Proteomes" id="UP001230188"/>
    </source>
</evidence>
<dbReference type="GO" id="GO:0016020">
    <property type="term" value="C:membrane"/>
    <property type="evidence" value="ECO:0007669"/>
    <property type="project" value="UniProtKB-SubCell"/>
</dbReference>
<feature type="compositionally biased region" description="Acidic residues" evidence="3">
    <location>
        <begin position="617"/>
        <end position="631"/>
    </location>
</feature>
<dbReference type="PROSITE" id="PS51778">
    <property type="entry name" value="VAST"/>
    <property type="match status" value="1"/>
</dbReference>
<dbReference type="AlphaFoldDB" id="A0AAD7UJC3"/>
<evidence type="ECO:0000256" key="2">
    <source>
        <dbReference type="ARBA" id="ARBA00023136"/>
    </source>
</evidence>
<evidence type="ECO:0000259" key="5">
    <source>
        <dbReference type="PROSITE" id="PS51778"/>
    </source>
</evidence>
<feature type="region of interest" description="Disordered" evidence="3">
    <location>
        <begin position="406"/>
        <end position="442"/>
    </location>
</feature>
<feature type="compositionally biased region" description="Basic and acidic residues" evidence="3">
    <location>
        <begin position="156"/>
        <end position="178"/>
    </location>
</feature>
<feature type="region of interest" description="Disordered" evidence="3">
    <location>
        <begin position="519"/>
        <end position="637"/>
    </location>
</feature>
<dbReference type="Proteomes" id="UP001230188">
    <property type="component" value="Unassembled WGS sequence"/>
</dbReference>
<evidence type="ECO:0000256" key="1">
    <source>
        <dbReference type="ARBA" id="ARBA00004370"/>
    </source>
</evidence>
<feature type="domain" description="VASt" evidence="5">
    <location>
        <begin position="211"/>
        <end position="406"/>
    </location>
</feature>
<keyword evidence="4" id="KW-0812">Transmembrane</keyword>
<proteinExistence type="predicted"/>
<feature type="region of interest" description="Disordered" evidence="3">
    <location>
        <begin position="156"/>
        <end position="185"/>
    </location>
</feature>
<comment type="subcellular location">
    <subcellularLocation>
        <location evidence="1">Membrane</location>
    </subcellularLocation>
</comment>
<sequence>MVLQHVPRSVQLSGRCVVRSMALFRVALRRTVKMLTFRPYPGGLVRRTRSSANLASSPRLTKGCLTLSSAGEVQEEDEMDEEEVEELPLPVTAASAATSAFACFYAARAWYDGASSMVARLCSALVVVVFTMLAAAGVVLVASAILWQEAEPKEVAPRRLEEKKEVEEETRGAQKGTEEVEEDEGRTAIAAVEACRAAVAAEGGSPPDDAPQHVLTFDLDGLRAGEVFEELWSEKAIGGDKTFYTYFLNEHAKNKNATATAWVAADDEENDESSSFKVVSRRVETLHPLATSIKIPGVALVIPTVKRQRALVFDGSDPLSLAVFERSKFKEIPYPDLLRVETTWLFYRHAARATRVHVYFRCVFLTKVLAVPRWLQRLAVAKTKGELAATYSKWRDAVRGRLDAPAVRPVPGLATPTKQDHRRRKRHFKPPPPTAPPPGAADNPDFSVLEDIFCFRRQLLLNDELQGAGPFAGGPTRAASEAILVRPSRPPHHAATLVAQRHFSAASLRTATRLFAACGDRKTSDSDEPSTDPRPSSSDFDLAPSITRRRTTRPRTNSRHRKTKSDATRRDRHADLAQPPMATHLSLSARRPALRRHPSSPPLTSSSNYDDRQGSLGDDDDDDDDDVETEEDSRATS</sequence>
<feature type="transmembrane region" description="Helical" evidence="4">
    <location>
        <begin position="119"/>
        <end position="147"/>
    </location>
</feature>
<organism evidence="6 7">
    <name type="scientific">Chrysophaeum taylorii</name>
    <dbReference type="NCBI Taxonomy" id="2483200"/>
    <lineage>
        <taxon>Eukaryota</taxon>
        <taxon>Sar</taxon>
        <taxon>Stramenopiles</taxon>
        <taxon>Ochrophyta</taxon>
        <taxon>Pelagophyceae</taxon>
        <taxon>Pelagomonadales</taxon>
        <taxon>Pelagomonadaceae</taxon>
        <taxon>Chrysophaeum</taxon>
    </lineage>
</organism>
<feature type="compositionally biased region" description="Basic residues" evidence="3">
    <location>
        <begin position="420"/>
        <end position="429"/>
    </location>
</feature>
<name>A0AAD7UJC3_9STRA</name>
<feature type="compositionally biased region" description="Basic residues" evidence="3">
    <location>
        <begin position="547"/>
        <end position="563"/>
    </location>
</feature>
<comment type="caution">
    <text evidence="6">The sequence shown here is derived from an EMBL/GenBank/DDBJ whole genome shotgun (WGS) entry which is preliminary data.</text>
</comment>
<evidence type="ECO:0000313" key="6">
    <source>
        <dbReference type="EMBL" id="KAJ8606645.1"/>
    </source>
</evidence>
<evidence type="ECO:0000256" key="4">
    <source>
        <dbReference type="SAM" id="Phobius"/>
    </source>
</evidence>
<dbReference type="InterPro" id="IPR031968">
    <property type="entry name" value="VASt"/>
</dbReference>
<dbReference type="Pfam" id="PF16016">
    <property type="entry name" value="VASt"/>
    <property type="match status" value="1"/>
</dbReference>
<feature type="compositionally biased region" description="Pro residues" evidence="3">
    <location>
        <begin position="430"/>
        <end position="439"/>
    </location>
</feature>
<gene>
    <name evidence="6" type="ORF">CTAYLR_008388</name>
</gene>
<keyword evidence="7" id="KW-1185">Reference proteome</keyword>
<accession>A0AAD7UJC3</accession>
<dbReference type="EMBL" id="JAQMWT010000262">
    <property type="protein sequence ID" value="KAJ8606645.1"/>
    <property type="molecule type" value="Genomic_DNA"/>
</dbReference>
<protein>
    <recommendedName>
        <fullName evidence="5">VASt domain-containing protein</fullName>
    </recommendedName>
</protein>